<protein>
    <submittedName>
        <fullName evidence="1">Uncharacterized protein</fullName>
    </submittedName>
</protein>
<dbReference type="InterPro" id="IPR011043">
    <property type="entry name" value="Gal_Oxase/kelch_b-propeller"/>
</dbReference>
<dbReference type="Gene3D" id="2.130.10.80">
    <property type="entry name" value="Galactose oxidase/kelch, beta-propeller"/>
    <property type="match status" value="1"/>
</dbReference>
<dbReference type="PROSITE" id="PS51257">
    <property type="entry name" value="PROKAR_LIPOPROTEIN"/>
    <property type="match status" value="1"/>
</dbReference>
<keyword evidence="2" id="KW-1185">Reference proteome</keyword>
<dbReference type="InterPro" id="IPR037293">
    <property type="entry name" value="Gal_Oxidase_central_sf"/>
</dbReference>
<name>A0AA48GIQ5_9BACT</name>
<accession>A0AA48GIQ5</accession>
<dbReference type="EMBL" id="AP027080">
    <property type="protein sequence ID" value="BDU72027.1"/>
    <property type="molecule type" value="Genomic_DNA"/>
</dbReference>
<organism evidence="1 2">
    <name type="scientific">Mesoterricola silvestris</name>
    <dbReference type="NCBI Taxonomy" id="2927979"/>
    <lineage>
        <taxon>Bacteria</taxon>
        <taxon>Pseudomonadati</taxon>
        <taxon>Acidobacteriota</taxon>
        <taxon>Holophagae</taxon>
        <taxon>Holophagales</taxon>
        <taxon>Holophagaceae</taxon>
        <taxon>Mesoterricola</taxon>
    </lineage>
</organism>
<dbReference type="RefSeq" id="WP_316414930.1">
    <property type="nucleotide sequence ID" value="NZ_AP027080.1"/>
</dbReference>
<reference evidence="2" key="1">
    <citation type="journal article" date="2023" name="Int. J. Syst. Evol. Microbiol.">
        <title>Mesoterricola silvestris gen. nov., sp. nov., Mesoterricola sediminis sp. nov., Geothrix oryzae sp. nov., Geothrix edaphica sp. nov., Geothrix rubra sp. nov., and Geothrix limicola sp. nov., six novel members of Acidobacteriota isolated from soils.</title>
        <authorList>
            <person name="Itoh H."/>
            <person name="Sugisawa Y."/>
            <person name="Mise K."/>
            <person name="Xu Z."/>
            <person name="Kuniyasu M."/>
            <person name="Ushijima N."/>
            <person name="Kawano K."/>
            <person name="Kobayashi E."/>
            <person name="Shiratori Y."/>
            <person name="Masuda Y."/>
            <person name="Senoo K."/>
        </authorList>
    </citation>
    <scope>NUCLEOTIDE SEQUENCE [LARGE SCALE GENOMIC DNA]</scope>
    <source>
        <strain evidence="2">W79</strain>
    </source>
</reference>
<dbReference type="KEGG" id="msil:METEAL_12010"/>
<proteinExistence type="predicted"/>
<dbReference type="SUPFAM" id="SSF50965">
    <property type="entry name" value="Galactose oxidase, central domain"/>
    <property type="match status" value="1"/>
</dbReference>
<evidence type="ECO:0000313" key="1">
    <source>
        <dbReference type="EMBL" id="BDU72027.1"/>
    </source>
</evidence>
<dbReference type="Proteomes" id="UP001238179">
    <property type="component" value="Chromosome"/>
</dbReference>
<sequence length="495" mass="52138">MDLFSGKGMGCLGLGVLVIVLAVSCPMMISGPSDPVLFETKAVTVAPGELFRVSVRLLGPEQKMGRVAYDFQPGSPKGGPKWAFEGDGSMGSKPDGVVLGGNVISLMCLAPSQPGTYTLKGSYPGWFTPSLKCQVTAARAGDLVGPAMGLVVPEMEAGRLSWRWAVGPVLEDCSATLLEDGSVLVAGGWEDRASRRASDQAFRYWPASRKTVAVGPMMKGRALQEWVRLKDGRVLLYGGAGTSDGEVFDPASNTFRLVTGVTLEGFGIRLCLLKDGQVLGIPCVGEDGVQGLPGPPSAFLLDGKTLALRGTIPVLSLRENPTITALPDGGALVVGPPPNPGDPDRFLAPDPGSLTERFDAASRSFRPGPLVLRGRRDHQALAFPDGRVLILGGWSNAYASPGMSGRSLVEQAEWFDPATGAFVDGDTFRSLDTEPAAVLQDGSLLYGAGTRLFRGFPARGRAVANALIPHRMVPLPDGRVLLLSRASLATQLLYP</sequence>
<evidence type="ECO:0000313" key="2">
    <source>
        <dbReference type="Proteomes" id="UP001238179"/>
    </source>
</evidence>
<gene>
    <name evidence="1" type="ORF">METEAL_12010</name>
</gene>
<dbReference type="AlphaFoldDB" id="A0AA48GIQ5"/>